<dbReference type="InterPro" id="IPR038765">
    <property type="entry name" value="Papain-like_cys_pep_sf"/>
</dbReference>
<dbReference type="SMART" id="SM00213">
    <property type="entry name" value="UBQ"/>
    <property type="match status" value="1"/>
</dbReference>
<dbReference type="InterPro" id="IPR044635">
    <property type="entry name" value="UBP14-like"/>
</dbReference>
<dbReference type="SUPFAM" id="SSF54001">
    <property type="entry name" value="Cysteine proteinases"/>
    <property type="match status" value="1"/>
</dbReference>
<evidence type="ECO:0000259" key="8">
    <source>
        <dbReference type="PROSITE" id="PS50235"/>
    </source>
</evidence>
<dbReference type="EMBL" id="JAHFXS010004682">
    <property type="protein sequence ID" value="KAG9950188.1"/>
    <property type="molecule type" value="Genomic_DNA"/>
</dbReference>
<dbReference type="PROSITE" id="PS00972">
    <property type="entry name" value="USP_1"/>
    <property type="match status" value="1"/>
</dbReference>
<dbReference type="PROSITE" id="PS50235">
    <property type="entry name" value="USP_3"/>
    <property type="match status" value="1"/>
</dbReference>
<dbReference type="GO" id="GO:0043161">
    <property type="term" value="P:proteasome-mediated ubiquitin-dependent protein catabolic process"/>
    <property type="evidence" value="ECO:0007669"/>
    <property type="project" value="InterPro"/>
</dbReference>
<reference evidence="9" key="2">
    <citation type="submission" date="2021-08" db="EMBL/GenBank/DDBJ databases">
        <authorList>
            <person name="Gostincar C."/>
            <person name="Sun X."/>
            <person name="Song Z."/>
            <person name="Gunde-Cimerman N."/>
        </authorList>
    </citation>
    <scope>NUCLEOTIDE SEQUENCE</scope>
    <source>
        <strain evidence="9">EXF-9298</strain>
    </source>
</reference>
<dbReference type="GO" id="GO:0016579">
    <property type="term" value="P:protein deubiquitination"/>
    <property type="evidence" value="ECO:0007669"/>
    <property type="project" value="InterPro"/>
</dbReference>
<feature type="non-terminal residue" evidence="9">
    <location>
        <position position="222"/>
    </location>
</feature>
<evidence type="ECO:0000313" key="9">
    <source>
        <dbReference type="EMBL" id="KAG9950188.1"/>
    </source>
</evidence>
<dbReference type="PROSITE" id="PS50053">
    <property type="entry name" value="UBIQUITIN_2"/>
    <property type="match status" value="1"/>
</dbReference>
<evidence type="ECO:0000256" key="1">
    <source>
        <dbReference type="ARBA" id="ARBA00000707"/>
    </source>
</evidence>
<keyword evidence="5" id="KW-0378">Hydrolase</keyword>
<dbReference type="GO" id="GO:0061136">
    <property type="term" value="P:regulation of proteasomal protein catabolic process"/>
    <property type="evidence" value="ECO:0007669"/>
    <property type="project" value="TreeGrafter"/>
</dbReference>
<evidence type="ECO:0000256" key="5">
    <source>
        <dbReference type="ARBA" id="ARBA00022801"/>
    </source>
</evidence>
<keyword evidence="10" id="KW-1185">Reference proteome</keyword>
<dbReference type="PANTHER" id="PTHR43982:SF1">
    <property type="entry name" value="UBIQUITIN CARBOXYL-TERMINAL HYDROLASE 14"/>
    <property type="match status" value="1"/>
</dbReference>
<dbReference type="CDD" id="cd16104">
    <property type="entry name" value="Ubl_USP14_like"/>
    <property type="match status" value="1"/>
</dbReference>
<evidence type="ECO:0000256" key="2">
    <source>
        <dbReference type="ARBA" id="ARBA00012759"/>
    </source>
</evidence>
<evidence type="ECO:0000256" key="3">
    <source>
        <dbReference type="ARBA" id="ARBA00022670"/>
    </source>
</evidence>
<keyword evidence="4" id="KW-0833">Ubl conjugation pathway</keyword>
<dbReference type="InterPro" id="IPR028889">
    <property type="entry name" value="USP"/>
</dbReference>
<comment type="caution">
    <text evidence="9">The sequence shown here is derived from an EMBL/GenBank/DDBJ whole genome shotgun (WGS) entry which is preliminary data.</text>
</comment>
<evidence type="ECO:0000259" key="7">
    <source>
        <dbReference type="PROSITE" id="PS50053"/>
    </source>
</evidence>
<dbReference type="SUPFAM" id="SSF54236">
    <property type="entry name" value="Ubiquitin-like"/>
    <property type="match status" value="1"/>
</dbReference>
<feature type="domain" description="USP" evidence="8">
    <location>
        <begin position="110"/>
        <end position="222"/>
    </location>
</feature>
<dbReference type="InterPro" id="IPR029071">
    <property type="entry name" value="Ubiquitin-like_domsf"/>
</dbReference>
<dbReference type="Pfam" id="PF00240">
    <property type="entry name" value="ubiquitin"/>
    <property type="match status" value="1"/>
</dbReference>
<accession>A0A9P8JL12</accession>
<dbReference type="GO" id="GO:0070628">
    <property type="term" value="F:proteasome binding"/>
    <property type="evidence" value="ECO:0007669"/>
    <property type="project" value="TreeGrafter"/>
</dbReference>
<evidence type="ECO:0000313" key="10">
    <source>
        <dbReference type="Proteomes" id="UP000729357"/>
    </source>
</evidence>
<dbReference type="Pfam" id="PF00443">
    <property type="entry name" value="UCH"/>
    <property type="match status" value="1"/>
</dbReference>
<name>A0A9P8JL12_AURME</name>
<dbReference type="InterPro" id="IPR000626">
    <property type="entry name" value="Ubiquitin-like_dom"/>
</dbReference>
<evidence type="ECO:0000256" key="4">
    <source>
        <dbReference type="ARBA" id="ARBA00022786"/>
    </source>
</evidence>
<reference evidence="9" key="1">
    <citation type="journal article" date="2021" name="J Fungi (Basel)">
        <title>Virulence traits and population genomics of the black yeast Aureobasidium melanogenum.</title>
        <authorList>
            <person name="Cernosa A."/>
            <person name="Sun X."/>
            <person name="Gostincar C."/>
            <person name="Fang C."/>
            <person name="Gunde-Cimerman N."/>
            <person name="Song Z."/>
        </authorList>
    </citation>
    <scope>NUCLEOTIDE SEQUENCE</scope>
    <source>
        <strain evidence="9">EXF-9298</strain>
    </source>
</reference>
<proteinExistence type="predicted"/>
<protein>
    <recommendedName>
        <fullName evidence="2">ubiquitinyl hydrolase 1</fullName>
        <ecNumber evidence="2">3.4.19.12</ecNumber>
    </recommendedName>
</protein>
<dbReference type="Proteomes" id="UP000729357">
    <property type="component" value="Unassembled WGS sequence"/>
</dbReference>
<keyword evidence="6" id="KW-0788">Thiol protease</keyword>
<dbReference type="InterPro" id="IPR018200">
    <property type="entry name" value="USP_CS"/>
</dbReference>
<dbReference type="AlphaFoldDB" id="A0A9P8JL12"/>
<organism evidence="9 10">
    <name type="scientific">Aureobasidium melanogenum</name>
    <name type="common">Aureobasidium pullulans var. melanogenum</name>
    <dbReference type="NCBI Taxonomy" id="46634"/>
    <lineage>
        <taxon>Eukaryota</taxon>
        <taxon>Fungi</taxon>
        <taxon>Dikarya</taxon>
        <taxon>Ascomycota</taxon>
        <taxon>Pezizomycotina</taxon>
        <taxon>Dothideomycetes</taxon>
        <taxon>Dothideomycetidae</taxon>
        <taxon>Dothideales</taxon>
        <taxon>Saccotheciaceae</taxon>
        <taxon>Aureobasidium</taxon>
    </lineage>
</organism>
<dbReference type="PANTHER" id="PTHR43982">
    <property type="entry name" value="UBIQUITIN CARBOXYL-TERMINAL HYDROLASE"/>
    <property type="match status" value="1"/>
</dbReference>
<dbReference type="EC" id="3.4.19.12" evidence="2"/>
<dbReference type="GO" id="GO:0004843">
    <property type="term" value="F:cysteine-type deubiquitinase activity"/>
    <property type="evidence" value="ECO:0007669"/>
    <property type="project" value="UniProtKB-EC"/>
</dbReference>
<feature type="domain" description="Ubiquitin-like" evidence="7">
    <location>
        <begin position="4"/>
        <end position="78"/>
    </location>
</feature>
<gene>
    <name evidence="9" type="ORF">KCU98_g18052</name>
</gene>
<dbReference type="Gene3D" id="3.90.70.10">
    <property type="entry name" value="Cysteine proteinases"/>
    <property type="match status" value="1"/>
</dbReference>
<comment type="catalytic activity">
    <reaction evidence="1">
        <text>Thiol-dependent hydrolysis of ester, thioester, amide, peptide and isopeptide bonds formed by the C-terminal Gly of ubiquitin (a 76-residue protein attached to proteins as an intracellular targeting signal).</text>
        <dbReference type="EC" id="3.4.19.12"/>
    </reaction>
</comment>
<dbReference type="Gene3D" id="3.10.20.90">
    <property type="entry name" value="Phosphatidylinositol 3-kinase Catalytic Subunit, Chain A, domain 1"/>
    <property type="match status" value="1"/>
</dbReference>
<dbReference type="InterPro" id="IPR001394">
    <property type="entry name" value="Peptidase_C19_UCH"/>
</dbReference>
<evidence type="ECO:0000256" key="6">
    <source>
        <dbReference type="ARBA" id="ARBA00022807"/>
    </source>
</evidence>
<keyword evidence="3" id="KW-0645">Protease</keyword>
<sequence>MATIPVIVKHQGTKYEVDLDPEATGETFKYQLYSLTNVEPERQKILIKGGQLKDDTALSSLKAKPGQQFMMMGTPSGDAASQVDRPTEKIRFLEDMTEAEAAQVSGATPAGLQNLGNTCYLNSALQTLKSIPELGDALTTYKDSGSAGPSSSLGNLSEFGLGGLGSSTDLTGSLRDLYKQMGETQQGFPPLVFLNALRQSYPQFNQKSKDGHGYAQQDAEEA</sequence>